<reference evidence="1" key="1">
    <citation type="submission" date="2018-02" db="EMBL/GenBank/DDBJ databases">
        <title>The genomes of Aspergillus section Nigri reveals drivers in fungal speciation.</title>
        <authorList>
            <consortium name="DOE Joint Genome Institute"/>
            <person name="Vesth T.C."/>
            <person name="Nybo J."/>
            <person name="Theobald S."/>
            <person name="Brandl J."/>
            <person name="Frisvad J.C."/>
            <person name="Nielsen K.F."/>
            <person name="Lyhne E.K."/>
            <person name="Kogle M.E."/>
            <person name="Kuo A."/>
            <person name="Riley R."/>
            <person name="Clum A."/>
            <person name="Nolan M."/>
            <person name="Lipzen A."/>
            <person name="Salamov A."/>
            <person name="Henrissat B."/>
            <person name="Wiebenga A."/>
            <person name="De vries R.P."/>
            <person name="Grigoriev I.V."/>
            <person name="Mortensen U.H."/>
            <person name="Andersen M.R."/>
            <person name="Baker S.E."/>
        </authorList>
    </citation>
    <scope>NUCLEOTIDE SEQUENCE</scope>
    <source>
        <strain evidence="1">CBS 121060</strain>
    </source>
</reference>
<protein>
    <submittedName>
        <fullName evidence="1">Uncharacterized protein</fullName>
    </submittedName>
</protein>
<dbReference type="Proteomes" id="UP000249661">
    <property type="component" value="Unassembled WGS sequence"/>
</dbReference>
<keyword evidence="2" id="KW-1185">Reference proteome</keyword>
<gene>
    <name evidence="1" type="ORF">BO66DRAFT_414864</name>
</gene>
<evidence type="ECO:0000313" key="1">
    <source>
        <dbReference type="EMBL" id="RAH65762.1"/>
    </source>
</evidence>
<accession>A0ACD1GX96</accession>
<proteinExistence type="predicted"/>
<evidence type="ECO:0000313" key="2">
    <source>
        <dbReference type="Proteomes" id="UP000249661"/>
    </source>
</evidence>
<sequence>MLSFRRSSRSLKPRASKLNSATIHPLSSCGTPLTSPGKAIAREELFTYTNGHFLIDEETQLRRRYLKFDIDALCDLAATAGASPSPIRTIEKLEGGFSKALLLTKENDEEVVAKLPYHIAGPASLTTASEVAVLQYVKDYTRIPVPAVLSWSSDSSNPVGAEYIIMEKAAGVPLYERWEGMAEIERLGLIQNLVKLEAQLSAIAFPAYGGLYRRVDADPIRSPQACVDVDSSDRFCVGPSCHPSEHVAATDSSAPRSESFSHGPWRTLSDLGKSIAKREISRITHRQSTPGLPFHQGSIQEQTQLLKSAVSVFQRIDSHPSIGQSAQPTLWHTDLHMGNIFVAPDESSRIVSLIDFQSLAIHPRFLQARWPVFLKPPTNYPKGLVKPTLPDGFTSLDEESQAAALQEFSQAKLAKAYEVAKFLDDRVAHDAMVNVVPRVFRELFVRCGEVSEVGTVPLRECLIEISRNWSALDFTSECPYSFSDEEISRHERQFAEYQAWNDVQQLAMECLDTDAEGWIAPQLDIAEKRRQNRELLAMWIERAAEERTSDEARALWPFPES</sequence>
<name>A0ACD1GX96_9EURO</name>
<dbReference type="EMBL" id="KZ824990">
    <property type="protein sequence ID" value="RAH65762.1"/>
    <property type="molecule type" value="Genomic_DNA"/>
</dbReference>
<organism evidence="1 2">
    <name type="scientific">Aspergillus aculeatinus CBS 121060</name>
    <dbReference type="NCBI Taxonomy" id="1448322"/>
    <lineage>
        <taxon>Eukaryota</taxon>
        <taxon>Fungi</taxon>
        <taxon>Dikarya</taxon>
        <taxon>Ascomycota</taxon>
        <taxon>Pezizomycotina</taxon>
        <taxon>Eurotiomycetes</taxon>
        <taxon>Eurotiomycetidae</taxon>
        <taxon>Eurotiales</taxon>
        <taxon>Aspergillaceae</taxon>
        <taxon>Aspergillus</taxon>
        <taxon>Aspergillus subgen. Circumdati</taxon>
    </lineage>
</organism>